<dbReference type="Proteomes" id="UP000652761">
    <property type="component" value="Unassembled WGS sequence"/>
</dbReference>
<gene>
    <name evidence="1" type="ORF">Taro_043293</name>
</gene>
<dbReference type="AlphaFoldDB" id="A0A843WR09"/>
<organism evidence="1 2">
    <name type="scientific">Colocasia esculenta</name>
    <name type="common">Wild taro</name>
    <name type="synonym">Arum esculentum</name>
    <dbReference type="NCBI Taxonomy" id="4460"/>
    <lineage>
        <taxon>Eukaryota</taxon>
        <taxon>Viridiplantae</taxon>
        <taxon>Streptophyta</taxon>
        <taxon>Embryophyta</taxon>
        <taxon>Tracheophyta</taxon>
        <taxon>Spermatophyta</taxon>
        <taxon>Magnoliopsida</taxon>
        <taxon>Liliopsida</taxon>
        <taxon>Araceae</taxon>
        <taxon>Aroideae</taxon>
        <taxon>Colocasieae</taxon>
        <taxon>Colocasia</taxon>
    </lineage>
</organism>
<protein>
    <submittedName>
        <fullName evidence="1">Uncharacterized protein</fullName>
    </submittedName>
</protein>
<keyword evidence="2" id="KW-1185">Reference proteome</keyword>
<accession>A0A843WR09</accession>
<reference evidence="1" key="1">
    <citation type="submission" date="2017-07" db="EMBL/GenBank/DDBJ databases">
        <title>Taro Niue Genome Assembly and Annotation.</title>
        <authorList>
            <person name="Atibalentja N."/>
            <person name="Keating K."/>
            <person name="Fields C.J."/>
        </authorList>
    </citation>
    <scope>NUCLEOTIDE SEQUENCE</scope>
    <source>
        <strain evidence="1">Niue_2</strain>
        <tissue evidence="1">Leaf</tissue>
    </source>
</reference>
<evidence type="ECO:0000313" key="2">
    <source>
        <dbReference type="Proteomes" id="UP000652761"/>
    </source>
</evidence>
<sequence>MVYQPFLNLTIKVPSTAMEEQWKLLLMHMSM</sequence>
<comment type="caution">
    <text evidence="1">The sequence shown here is derived from an EMBL/GenBank/DDBJ whole genome shotgun (WGS) entry which is preliminary data.</text>
</comment>
<dbReference type="EMBL" id="NMUH01004662">
    <property type="protein sequence ID" value="MQM10397.1"/>
    <property type="molecule type" value="Genomic_DNA"/>
</dbReference>
<proteinExistence type="predicted"/>
<name>A0A843WR09_COLES</name>
<evidence type="ECO:0000313" key="1">
    <source>
        <dbReference type="EMBL" id="MQM10397.1"/>
    </source>
</evidence>